<dbReference type="RefSeq" id="XP_038783705.1">
    <property type="nucleotide sequence ID" value="XM_038933740.1"/>
</dbReference>
<protein>
    <submittedName>
        <fullName evidence="2">Uncharacterized protein</fullName>
    </submittedName>
</protein>
<reference evidence="2" key="2">
    <citation type="submission" date="2020-08" db="EMBL/GenBank/DDBJ databases">
        <title>Draft Genome Sequence of Cumin Blight Pathogen Alternaria burnsii.</title>
        <authorList>
            <person name="Feng Z."/>
        </authorList>
    </citation>
    <scope>NUCLEOTIDE SEQUENCE</scope>
    <source>
        <strain evidence="2">CBS107.38</strain>
    </source>
</reference>
<comment type="caution">
    <text evidence="2">The sequence shown here is derived from an EMBL/GenBank/DDBJ whole genome shotgun (WGS) entry which is preliminary data.</text>
</comment>
<dbReference type="AlphaFoldDB" id="A0A8H7AZB8"/>
<evidence type="ECO:0000256" key="1">
    <source>
        <dbReference type="SAM" id="Phobius"/>
    </source>
</evidence>
<evidence type="ECO:0000313" key="2">
    <source>
        <dbReference type="EMBL" id="KAF7673370.1"/>
    </source>
</evidence>
<dbReference type="GeneID" id="62206918"/>
<keyword evidence="1" id="KW-0472">Membrane</keyword>
<keyword evidence="3" id="KW-1185">Reference proteome</keyword>
<accession>A0A8H7AZB8</accession>
<reference evidence="2" key="1">
    <citation type="submission" date="2020-01" db="EMBL/GenBank/DDBJ databases">
        <authorList>
            <person name="Feng Z.H.Z."/>
        </authorList>
    </citation>
    <scope>NUCLEOTIDE SEQUENCE</scope>
    <source>
        <strain evidence="2">CBS107.38</strain>
    </source>
</reference>
<proteinExistence type="predicted"/>
<keyword evidence="1" id="KW-0812">Transmembrane</keyword>
<feature type="transmembrane region" description="Helical" evidence="1">
    <location>
        <begin position="34"/>
        <end position="52"/>
    </location>
</feature>
<gene>
    <name evidence="2" type="ORF">GT037_008693</name>
</gene>
<organism evidence="2 3">
    <name type="scientific">Alternaria burnsii</name>
    <dbReference type="NCBI Taxonomy" id="1187904"/>
    <lineage>
        <taxon>Eukaryota</taxon>
        <taxon>Fungi</taxon>
        <taxon>Dikarya</taxon>
        <taxon>Ascomycota</taxon>
        <taxon>Pezizomycotina</taxon>
        <taxon>Dothideomycetes</taxon>
        <taxon>Pleosporomycetidae</taxon>
        <taxon>Pleosporales</taxon>
        <taxon>Pleosporineae</taxon>
        <taxon>Pleosporaceae</taxon>
        <taxon>Alternaria</taxon>
        <taxon>Alternaria sect. Alternaria</taxon>
    </lineage>
</organism>
<name>A0A8H7AZB8_9PLEO</name>
<dbReference type="EMBL" id="JAAABM010000013">
    <property type="protein sequence ID" value="KAF7673370.1"/>
    <property type="molecule type" value="Genomic_DNA"/>
</dbReference>
<dbReference type="Proteomes" id="UP000596902">
    <property type="component" value="Unassembled WGS sequence"/>
</dbReference>
<keyword evidence="1" id="KW-1133">Transmembrane helix</keyword>
<evidence type="ECO:0000313" key="3">
    <source>
        <dbReference type="Proteomes" id="UP000596902"/>
    </source>
</evidence>
<sequence>MAATATVLLMASKHKADSSSSPEDANTHIDRNSVIALSVFLFLVLVAIAWYLRLHYTHKRQADLEQQSRSAQGRLDPTIERVTWSRQCNSYGEEIGR</sequence>